<dbReference type="SUPFAM" id="SSF50156">
    <property type="entry name" value="PDZ domain-like"/>
    <property type="match status" value="1"/>
</dbReference>
<protein>
    <submittedName>
        <fullName evidence="7">Trypsin-like serine protease</fullName>
    </submittedName>
</protein>
<comment type="similarity">
    <text evidence="1">Belongs to the peptidase S1C family.</text>
</comment>
<dbReference type="OrthoDB" id="4217619at2759"/>
<dbReference type="EMBL" id="KQ965792">
    <property type="protein sequence ID" value="KXS12004.1"/>
    <property type="molecule type" value="Genomic_DNA"/>
</dbReference>
<dbReference type="Gene3D" id="2.40.10.120">
    <property type="match status" value="1"/>
</dbReference>
<keyword evidence="3" id="KW-0378">Hydrolase</keyword>
<dbReference type="Gene3D" id="3.20.190.20">
    <property type="match status" value="1"/>
</dbReference>
<keyword evidence="4" id="KW-0720">Serine protease</keyword>
<dbReference type="PANTHER" id="PTHR45980:SF18">
    <property type="entry name" value="PROTEASE DO-LIKE 9"/>
    <property type="match status" value="1"/>
</dbReference>
<evidence type="ECO:0000313" key="8">
    <source>
        <dbReference type="Proteomes" id="UP000070544"/>
    </source>
</evidence>
<sequence length="629" mass="68497">MDPPALDRVPSLTSPIRGPSFTSRRSSASVLPPLSPSATVGGSPFGLHSRNSFAQSGLSQILAVGTPKADESLRELAEVTHTQANYSMPWTSNKQNGSTSTGFVIANRLILTNAHCVIDHTLVLVRRRGDATKHVATVVAIGRDCDLALLTVQDPKFWGNGTIHVNINARQRKLPRLEEKVSVVGYPVGGENLSITSGVVSRLDMSHYSIGLHSLLTIQVDAAINPGNSGGPVFDERFAFIGVAFQKDVTKNVQGIGYIIPVPVVMHFLTQVSRHGRYVGFADMMLDSQTLENDSLRSYLGMTEDQTGIMILKVHPLSPAKGVLEREDVLLEMDGHRIANDGTVEFPQDWVAGSPGHLAPVEPGSFSNLTGGGFVTEAEVHSPVAEVMKSMGLDDMEELQSEKNGDLVSEEGGAGGTVVFGANERIDSTFIISQKHIGEILRVKFLRPTTKSVHTADIVMKAPEVLVPIEGKRKKKGEEYVYLPSWFICGGFVFTSMTESYIQCEFTESGMSTPLSLMSAWLFDEKKTKEDEIVLCSQVLSHPGTVGYEFIPNKILKKVNGTPVTSLKHACELITESTIKGRTAKGKERYLRLDFNLNVVVALDCTKVEDWTKECLDIHNIANAKSPDL</sequence>
<dbReference type="Gene3D" id="2.30.42.10">
    <property type="match status" value="1"/>
</dbReference>
<dbReference type="GO" id="GO:0006508">
    <property type="term" value="P:proteolysis"/>
    <property type="evidence" value="ECO:0007669"/>
    <property type="project" value="UniProtKB-KW"/>
</dbReference>
<name>A0A139A5H6_GONPJ</name>
<dbReference type="PRINTS" id="PR00834">
    <property type="entry name" value="PROTEASES2C"/>
</dbReference>
<gene>
    <name evidence="7" type="ORF">M427DRAFT_137570</name>
</gene>
<dbReference type="InterPro" id="IPR041517">
    <property type="entry name" value="DEGP_PDZ"/>
</dbReference>
<reference evidence="7 8" key="1">
    <citation type="journal article" date="2015" name="Genome Biol. Evol.">
        <title>Phylogenomic analyses indicate that early fungi evolved digesting cell walls of algal ancestors of land plants.</title>
        <authorList>
            <person name="Chang Y."/>
            <person name="Wang S."/>
            <person name="Sekimoto S."/>
            <person name="Aerts A.L."/>
            <person name="Choi C."/>
            <person name="Clum A."/>
            <person name="LaButti K.M."/>
            <person name="Lindquist E.A."/>
            <person name="Yee Ngan C."/>
            <person name="Ohm R.A."/>
            <person name="Salamov A.A."/>
            <person name="Grigoriev I.V."/>
            <person name="Spatafora J.W."/>
            <person name="Berbee M.L."/>
        </authorList>
    </citation>
    <scope>NUCLEOTIDE SEQUENCE [LARGE SCALE GENOMIC DNA]</scope>
    <source>
        <strain evidence="7 8">JEL478</strain>
    </source>
</reference>
<keyword evidence="8" id="KW-1185">Reference proteome</keyword>
<dbReference type="PANTHER" id="PTHR45980">
    <property type="match status" value="1"/>
</dbReference>
<dbReference type="AlphaFoldDB" id="A0A139A5H6"/>
<dbReference type="InterPro" id="IPR046449">
    <property type="entry name" value="DEGP_PDZ_sf"/>
</dbReference>
<evidence type="ECO:0000256" key="5">
    <source>
        <dbReference type="SAM" id="MobiDB-lite"/>
    </source>
</evidence>
<organism evidence="7 8">
    <name type="scientific">Gonapodya prolifera (strain JEL478)</name>
    <name type="common">Monoblepharis prolifera</name>
    <dbReference type="NCBI Taxonomy" id="1344416"/>
    <lineage>
        <taxon>Eukaryota</taxon>
        <taxon>Fungi</taxon>
        <taxon>Fungi incertae sedis</taxon>
        <taxon>Chytridiomycota</taxon>
        <taxon>Chytridiomycota incertae sedis</taxon>
        <taxon>Monoblepharidomycetes</taxon>
        <taxon>Monoblepharidales</taxon>
        <taxon>Gonapodyaceae</taxon>
        <taxon>Gonapodya</taxon>
    </lineage>
</organism>
<dbReference type="STRING" id="1344416.A0A139A5H6"/>
<evidence type="ECO:0000256" key="3">
    <source>
        <dbReference type="ARBA" id="ARBA00022801"/>
    </source>
</evidence>
<dbReference type="Pfam" id="PF17815">
    <property type="entry name" value="PDZ_3"/>
    <property type="match status" value="1"/>
</dbReference>
<evidence type="ECO:0000313" key="7">
    <source>
        <dbReference type="EMBL" id="KXS12004.1"/>
    </source>
</evidence>
<feature type="region of interest" description="Disordered" evidence="5">
    <location>
        <begin position="1"/>
        <end position="35"/>
    </location>
</feature>
<evidence type="ECO:0000256" key="4">
    <source>
        <dbReference type="ARBA" id="ARBA00022825"/>
    </source>
</evidence>
<feature type="domain" description="Protease Do-like PDZ" evidence="6">
    <location>
        <begin position="480"/>
        <end position="628"/>
    </location>
</feature>
<accession>A0A139A5H6</accession>
<evidence type="ECO:0000256" key="1">
    <source>
        <dbReference type="ARBA" id="ARBA00010541"/>
    </source>
</evidence>
<dbReference type="SUPFAM" id="SSF50494">
    <property type="entry name" value="Trypsin-like serine proteases"/>
    <property type="match status" value="1"/>
</dbReference>
<dbReference type="InterPro" id="IPR001940">
    <property type="entry name" value="Peptidase_S1C"/>
</dbReference>
<dbReference type="GO" id="GO:0004252">
    <property type="term" value="F:serine-type endopeptidase activity"/>
    <property type="evidence" value="ECO:0007669"/>
    <property type="project" value="InterPro"/>
</dbReference>
<proteinExistence type="inferred from homology"/>
<feature type="compositionally biased region" description="Low complexity" evidence="5">
    <location>
        <begin position="23"/>
        <end position="35"/>
    </location>
</feature>
<dbReference type="InterPro" id="IPR036034">
    <property type="entry name" value="PDZ_sf"/>
</dbReference>
<dbReference type="Proteomes" id="UP000070544">
    <property type="component" value="Unassembled WGS sequence"/>
</dbReference>
<evidence type="ECO:0000256" key="2">
    <source>
        <dbReference type="ARBA" id="ARBA00022670"/>
    </source>
</evidence>
<keyword evidence="2 7" id="KW-0645">Protease</keyword>
<dbReference type="InterPro" id="IPR009003">
    <property type="entry name" value="Peptidase_S1_PA"/>
</dbReference>
<dbReference type="Pfam" id="PF13365">
    <property type="entry name" value="Trypsin_2"/>
    <property type="match status" value="1"/>
</dbReference>
<evidence type="ECO:0000259" key="6">
    <source>
        <dbReference type="Pfam" id="PF17815"/>
    </source>
</evidence>